<comment type="subcellular location">
    <subcellularLocation>
        <location evidence="1">Membrane</location>
        <topology evidence="1">Multi-pass membrane protein</topology>
    </subcellularLocation>
</comment>
<evidence type="ECO:0000256" key="4">
    <source>
        <dbReference type="ARBA" id="ARBA00022692"/>
    </source>
</evidence>
<evidence type="ECO:0000259" key="9">
    <source>
        <dbReference type="Pfam" id="PF00324"/>
    </source>
</evidence>
<feature type="transmembrane region" description="Helical" evidence="8">
    <location>
        <begin position="168"/>
        <end position="189"/>
    </location>
</feature>
<evidence type="ECO:0000256" key="5">
    <source>
        <dbReference type="ARBA" id="ARBA00022970"/>
    </source>
</evidence>
<sequence length="496" mass="51372">MAEQVVVEPPQAAVEPQNSSLQRSMRSRHLVMIALGGVIGSGLFVSSGYTISQAGPLGAVLSYGIGAVVAYLVMACLGELAVVYPVSGGFHVYATRNLGAAWGFTTAWLYWMCWAVALGSELTASGILMKRWFPGVPVWVWCLVFGALLFTINAISSRVFGETEFWLSLIKVVAVLAVIVVGAATIIGVNPAAGVPAAGLGNFVTDQGLFPKGLTGVLITVLAVFYAFSGTELIGVAAGEAEDPQHTIPRAIHTAVIRLTVFFIGAIAVIAAIVPFKSAGLDESPFVTVFDRAGLPAAADIMNFVVISALLSAGNSGLFSCARMLHSLAAEGQGPRIFARTTRRGIPLVALSVSMIGGVASLLSSVVAPGSLFLAMVSIAGFAVVAVWISIVASQLSFRIRLVRGGGDAGALAYHAPAFPVVPVVALVLLVASLIGVALDPEQQASLWFGIPFTVACLAYYRIRHGAGVFSPHNDPVQDAAQGAAEAGPGDADVRN</sequence>
<evidence type="ECO:0000313" key="11">
    <source>
        <dbReference type="Proteomes" id="UP000251995"/>
    </source>
</evidence>
<dbReference type="AlphaFoldDB" id="A0A344UR65"/>
<keyword evidence="7 8" id="KW-0472">Membrane</keyword>
<dbReference type="RefSeq" id="WP_114043884.1">
    <property type="nucleotide sequence ID" value="NZ_CP025198.1"/>
</dbReference>
<dbReference type="FunFam" id="1.20.1740.10:FF:000001">
    <property type="entry name" value="Amino acid permease"/>
    <property type="match status" value="1"/>
</dbReference>
<feature type="transmembrane region" description="Helical" evidence="8">
    <location>
        <begin position="209"/>
        <end position="228"/>
    </location>
</feature>
<feature type="transmembrane region" description="Helical" evidence="8">
    <location>
        <begin position="138"/>
        <end position="156"/>
    </location>
</feature>
<feature type="transmembrane region" description="Helical" evidence="8">
    <location>
        <begin position="373"/>
        <end position="398"/>
    </location>
</feature>
<feature type="transmembrane region" description="Helical" evidence="8">
    <location>
        <begin position="301"/>
        <end position="325"/>
    </location>
</feature>
<feature type="transmembrane region" description="Helical" evidence="8">
    <location>
        <begin position="255"/>
        <end position="276"/>
    </location>
</feature>
<dbReference type="KEGG" id="acij:JS278_00570"/>
<dbReference type="PANTHER" id="PTHR43495">
    <property type="entry name" value="GABA PERMEASE"/>
    <property type="match status" value="1"/>
</dbReference>
<feature type="transmembrane region" description="Helical" evidence="8">
    <location>
        <begin position="418"/>
        <end position="439"/>
    </location>
</feature>
<dbReference type="GO" id="GO:0006865">
    <property type="term" value="P:amino acid transport"/>
    <property type="evidence" value="ECO:0007669"/>
    <property type="project" value="UniProtKB-KW"/>
</dbReference>
<feature type="transmembrane region" description="Helical" evidence="8">
    <location>
        <begin position="98"/>
        <end position="118"/>
    </location>
</feature>
<protein>
    <submittedName>
        <fullName evidence="10">Amino-acid permease RocC</fullName>
    </submittedName>
</protein>
<dbReference type="EMBL" id="CP025198">
    <property type="protein sequence ID" value="AXE37763.1"/>
    <property type="molecule type" value="Genomic_DNA"/>
</dbReference>
<feature type="domain" description="Amino acid permease/ SLC12A" evidence="9">
    <location>
        <begin position="29"/>
        <end position="444"/>
    </location>
</feature>
<dbReference type="PIRSF" id="PIRSF006060">
    <property type="entry name" value="AA_transporter"/>
    <property type="match status" value="1"/>
</dbReference>
<accession>A0A344UR65</accession>
<dbReference type="PROSITE" id="PS00218">
    <property type="entry name" value="AMINO_ACID_PERMEASE_1"/>
    <property type="match status" value="1"/>
</dbReference>
<evidence type="ECO:0000256" key="8">
    <source>
        <dbReference type="SAM" id="Phobius"/>
    </source>
</evidence>
<feature type="transmembrane region" description="Helical" evidence="8">
    <location>
        <begin position="30"/>
        <end position="51"/>
    </location>
</feature>
<dbReference type="Gene3D" id="1.20.1740.10">
    <property type="entry name" value="Amino acid/polyamine transporter I"/>
    <property type="match status" value="1"/>
</dbReference>
<keyword evidence="6 8" id="KW-1133">Transmembrane helix</keyword>
<feature type="transmembrane region" description="Helical" evidence="8">
    <location>
        <begin position="63"/>
        <end position="86"/>
    </location>
</feature>
<evidence type="ECO:0000256" key="2">
    <source>
        <dbReference type="ARBA" id="ARBA00008583"/>
    </source>
</evidence>
<feature type="transmembrane region" description="Helical" evidence="8">
    <location>
        <begin position="445"/>
        <end position="463"/>
    </location>
</feature>
<keyword evidence="5" id="KW-0029">Amino-acid transport</keyword>
<comment type="similarity">
    <text evidence="2">Belongs to the amino acid-polyamine-organocation (APC) superfamily. Amino acid transporter (AAT) (TC 2.A.3.1) family.</text>
</comment>
<dbReference type="GO" id="GO:0055085">
    <property type="term" value="P:transmembrane transport"/>
    <property type="evidence" value="ECO:0007669"/>
    <property type="project" value="InterPro"/>
</dbReference>
<evidence type="ECO:0000313" key="10">
    <source>
        <dbReference type="EMBL" id="AXE37763.1"/>
    </source>
</evidence>
<feature type="transmembrane region" description="Helical" evidence="8">
    <location>
        <begin position="346"/>
        <end position="367"/>
    </location>
</feature>
<dbReference type="InterPro" id="IPR004840">
    <property type="entry name" value="Amino_acid_permease_CS"/>
</dbReference>
<dbReference type="Pfam" id="PF00324">
    <property type="entry name" value="AA_permease"/>
    <property type="match status" value="1"/>
</dbReference>
<evidence type="ECO:0000256" key="1">
    <source>
        <dbReference type="ARBA" id="ARBA00004141"/>
    </source>
</evidence>
<evidence type="ECO:0000256" key="3">
    <source>
        <dbReference type="ARBA" id="ARBA00022448"/>
    </source>
</evidence>
<keyword evidence="11" id="KW-1185">Reference proteome</keyword>
<evidence type="ECO:0000256" key="7">
    <source>
        <dbReference type="ARBA" id="ARBA00023136"/>
    </source>
</evidence>
<organism evidence="10 11">
    <name type="scientific">Acidipropionibacterium virtanenii</name>
    <dbReference type="NCBI Taxonomy" id="2057246"/>
    <lineage>
        <taxon>Bacteria</taxon>
        <taxon>Bacillati</taxon>
        <taxon>Actinomycetota</taxon>
        <taxon>Actinomycetes</taxon>
        <taxon>Propionibacteriales</taxon>
        <taxon>Propionibacteriaceae</taxon>
        <taxon>Acidipropionibacterium</taxon>
    </lineage>
</organism>
<evidence type="ECO:0000256" key="6">
    <source>
        <dbReference type="ARBA" id="ARBA00022989"/>
    </source>
</evidence>
<keyword evidence="3" id="KW-0813">Transport</keyword>
<gene>
    <name evidence="10" type="primary">rocC</name>
    <name evidence="10" type="ORF">JS278_00570</name>
</gene>
<dbReference type="GO" id="GO:0016020">
    <property type="term" value="C:membrane"/>
    <property type="evidence" value="ECO:0007669"/>
    <property type="project" value="UniProtKB-SubCell"/>
</dbReference>
<dbReference type="InterPro" id="IPR004841">
    <property type="entry name" value="AA-permease/SLC12A_dom"/>
</dbReference>
<proteinExistence type="inferred from homology"/>
<name>A0A344UR65_9ACTN</name>
<keyword evidence="4 8" id="KW-0812">Transmembrane</keyword>
<dbReference type="OrthoDB" id="5297508at2"/>
<reference evidence="10 11" key="1">
    <citation type="submission" date="2017-12" db="EMBL/GenBank/DDBJ databases">
        <title>The whole genome sequence of the Acidipropionibacterium virtanenii sp. nov. type strain JS278.</title>
        <authorList>
            <person name="Laine P."/>
            <person name="Deptula P."/>
            <person name="Varmanen P."/>
            <person name="Auvinen P."/>
        </authorList>
    </citation>
    <scope>NUCLEOTIDE SEQUENCE [LARGE SCALE GENOMIC DNA]</scope>
    <source>
        <strain evidence="10 11">JS278</strain>
    </source>
</reference>
<dbReference type="Proteomes" id="UP000251995">
    <property type="component" value="Chromosome"/>
</dbReference>
<dbReference type="PANTHER" id="PTHR43495:SF5">
    <property type="entry name" value="GAMMA-AMINOBUTYRIC ACID PERMEASE"/>
    <property type="match status" value="1"/>
</dbReference>